<keyword evidence="6" id="KW-1185">Reference proteome</keyword>
<keyword evidence="4" id="KW-0325">Glycoprotein</keyword>
<evidence type="ECO:0000256" key="4">
    <source>
        <dbReference type="ARBA" id="ARBA00023180"/>
    </source>
</evidence>
<evidence type="ECO:0000313" key="5">
    <source>
        <dbReference type="EMBL" id="KAG6445958.1"/>
    </source>
</evidence>
<evidence type="ECO:0000256" key="2">
    <source>
        <dbReference type="ARBA" id="ARBA00022729"/>
    </source>
</evidence>
<dbReference type="InterPro" id="IPR008758">
    <property type="entry name" value="Peptidase_S28"/>
</dbReference>
<dbReference type="Proteomes" id="UP000791440">
    <property type="component" value="Unassembled WGS sequence"/>
</dbReference>
<evidence type="ECO:0000313" key="6">
    <source>
        <dbReference type="Proteomes" id="UP000791440"/>
    </source>
</evidence>
<proteinExistence type="predicted"/>
<accession>A0A921YV26</accession>
<dbReference type="GO" id="GO:0008239">
    <property type="term" value="F:dipeptidyl-peptidase activity"/>
    <property type="evidence" value="ECO:0007669"/>
    <property type="project" value="TreeGrafter"/>
</dbReference>
<dbReference type="PANTHER" id="PTHR11010:SF38">
    <property type="entry name" value="LYSOSOMAL PRO-X CARBOXYPEPTIDASE"/>
    <property type="match status" value="1"/>
</dbReference>
<organism evidence="5 6">
    <name type="scientific">Manduca sexta</name>
    <name type="common">Tobacco hawkmoth</name>
    <name type="synonym">Tobacco hornworm</name>
    <dbReference type="NCBI Taxonomy" id="7130"/>
    <lineage>
        <taxon>Eukaryota</taxon>
        <taxon>Metazoa</taxon>
        <taxon>Ecdysozoa</taxon>
        <taxon>Arthropoda</taxon>
        <taxon>Hexapoda</taxon>
        <taxon>Insecta</taxon>
        <taxon>Pterygota</taxon>
        <taxon>Neoptera</taxon>
        <taxon>Endopterygota</taxon>
        <taxon>Lepidoptera</taxon>
        <taxon>Glossata</taxon>
        <taxon>Ditrysia</taxon>
        <taxon>Bombycoidea</taxon>
        <taxon>Sphingidae</taxon>
        <taxon>Sphinginae</taxon>
        <taxon>Sphingini</taxon>
        <taxon>Manduca</taxon>
    </lineage>
</organism>
<evidence type="ECO:0008006" key="7">
    <source>
        <dbReference type="Google" id="ProtNLM"/>
    </source>
</evidence>
<reference evidence="5" key="1">
    <citation type="journal article" date="2016" name="Insect Biochem. Mol. Biol.">
        <title>Multifaceted biological insights from a draft genome sequence of the tobacco hornworm moth, Manduca sexta.</title>
        <authorList>
            <person name="Kanost M.R."/>
            <person name="Arrese E.L."/>
            <person name="Cao X."/>
            <person name="Chen Y.R."/>
            <person name="Chellapilla S."/>
            <person name="Goldsmith M.R."/>
            <person name="Grosse-Wilde E."/>
            <person name="Heckel D.G."/>
            <person name="Herndon N."/>
            <person name="Jiang H."/>
            <person name="Papanicolaou A."/>
            <person name="Qu J."/>
            <person name="Soulages J.L."/>
            <person name="Vogel H."/>
            <person name="Walters J."/>
            <person name="Waterhouse R.M."/>
            <person name="Ahn S.J."/>
            <person name="Almeida F.C."/>
            <person name="An C."/>
            <person name="Aqrawi P."/>
            <person name="Bretschneider A."/>
            <person name="Bryant W.B."/>
            <person name="Bucks S."/>
            <person name="Chao H."/>
            <person name="Chevignon G."/>
            <person name="Christen J.M."/>
            <person name="Clarke D.F."/>
            <person name="Dittmer N.T."/>
            <person name="Ferguson L.C.F."/>
            <person name="Garavelou S."/>
            <person name="Gordon K.H.J."/>
            <person name="Gunaratna R.T."/>
            <person name="Han Y."/>
            <person name="Hauser F."/>
            <person name="He Y."/>
            <person name="Heidel-Fischer H."/>
            <person name="Hirsh A."/>
            <person name="Hu Y."/>
            <person name="Jiang H."/>
            <person name="Kalra D."/>
            <person name="Klinner C."/>
            <person name="Konig C."/>
            <person name="Kovar C."/>
            <person name="Kroll A.R."/>
            <person name="Kuwar S.S."/>
            <person name="Lee S.L."/>
            <person name="Lehman R."/>
            <person name="Li K."/>
            <person name="Li Z."/>
            <person name="Liang H."/>
            <person name="Lovelace S."/>
            <person name="Lu Z."/>
            <person name="Mansfield J.H."/>
            <person name="McCulloch K.J."/>
            <person name="Mathew T."/>
            <person name="Morton B."/>
            <person name="Muzny D.M."/>
            <person name="Neunemann D."/>
            <person name="Ongeri F."/>
            <person name="Pauchet Y."/>
            <person name="Pu L.L."/>
            <person name="Pyrousis I."/>
            <person name="Rao X.J."/>
            <person name="Redding A."/>
            <person name="Roesel C."/>
            <person name="Sanchez-Gracia A."/>
            <person name="Schaack S."/>
            <person name="Shukla A."/>
            <person name="Tetreau G."/>
            <person name="Wang Y."/>
            <person name="Xiong G.H."/>
            <person name="Traut W."/>
            <person name="Walsh T.K."/>
            <person name="Worley K.C."/>
            <person name="Wu D."/>
            <person name="Wu W."/>
            <person name="Wu Y.Q."/>
            <person name="Zhang X."/>
            <person name="Zou Z."/>
            <person name="Zucker H."/>
            <person name="Briscoe A.D."/>
            <person name="Burmester T."/>
            <person name="Clem R.J."/>
            <person name="Feyereisen R."/>
            <person name="Grimmelikhuijzen C.J.P."/>
            <person name="Hamodrakas S.J."/>
            <person name="Hansson B.S."/>
            <person name="Huguet E."/>
            <person name="Jermiin L.S."/>
            <person name="Lan Q."/>
            <person name="Lehman H.K."/>
            <person name="Lorenzen M."/>
            <person name="Merzendorfer H."/>
            <person name="Michalopoulos I."/>
            <person name="Morton D.B."/>
            <person name="Muthukrishnan S."/>
            <person name="Oakeshott J.G."/>
            <person name="Palmer W."/>
            <person name="Park Y."/>
            <person name="Passarelli A.L."/>
            <person name="Rozas J."/>
            <person name="Schwartz L.M."/>
            <person name="Smith W."/>
            <person name="Southgate A."/>
            <person name="Vilcinskas A."/>
            <person name="Vogt R."/>
            <person name="Wang P."/>
            <person name="Werren J."/>
            <person name="Yu X.Q."/>
            <person name="Zhou J.J."/>
            <person name="Brown S.J."/>
            <person name="Scherer S.E."/>
            <person name="Richards S."/>
            <person name="Blissard G.W."/>
        </authorList>
    </citation>
    <scope>NUCLEOTIDE SEQUENCE</scope>
</reference>
<keyword evidence="1" id="KW-0645">Protease</keyword>
<evidence type="ECO:0000256" key="3">
    <source>
        <dbReference type="ARBA" id="ARBA00022801"/>
    </source>
</evidence>
<name>A0A921YV26_MANSE</name>
<dbReference type="AlphaFoldDB" id="A0A921YV26"/>
<dbReference type="EMBL" id="JH668327">
    <property type="protein sequence ID" value="KAG6445958.1"/>
    <property type="molecule type" value="Genomic_DNA"/>
</dbReference>
<reference evidence="5" key="2">
    <citation type="submission" date="2020-12" db="EMBL/GenBank/DDBJ databases">
        <authorList>
            <person name="Kanost M."/>
        </authorList>
    </citation>
    <scope>NUCLEOTIDE SEQUENCE</scope>
</reference>
<gene>
    <name evidence="5" type="ORF">O3G_MSEX004202</name>
</gene>
<dbReference type="PANTHER" id="PTHR11010">
    <property type="entry name" value="PROTEASE S28 PRO-X CARBOXYPEPTIDASE-RELATED"/>
    <property type="match status" value="1"/>
</dbReference>
<sequence length="176" mass="19702">MWDIAAKFKAKFVFAEHRYYGESLPFGNKSLDNQHIGYLTSAQALADYADLVNHLQGDAVNLKYPVIAFGGSYGGMLAAYFRIKYPHLVAGEIASSAPVHMYPGMVPCELFNEIATDSYKIANSKCPDNIRRSWSVLRSYVACANTSQWLRQSWNLCGPTNSPIDVEFLVQFLKSM</sequence>
<evidence type="ECO:0000256" key="1">
    <source>
        <dbReference type="ARBA" id="ARBA00022670"/>
    </source>
</evidence>
<protein>
    <recommendedName>
        <fullName evidence="7">Lysosomal Pro-X carboxypeptidase</fullName>
    </recommendedName>
</protein>
<dbReference type="GO" id="GO:0070008">
    <property type="term" value="F:serine-type exopeptidase activity"/>
    <property type="evidence" value="ECO:0007669"/>
    <property type="project" value="InterPro"/>
</dbReference>
<keyword evidence="3" id="KW-0378">Hydrolase</keyword>
<keyword evidence="2" id="KW-0732">Signal</keyword>
<comment type="caution">
    <text evidence="5">The sequence shown here is derived from an EMBL/GenBank/DDBJ whole genome shotgun (WGS) entry which is preliminary data.</text>
</comment>
<dbReference type="GO" id="GO:0006508">
    <property type="term" value="P:proteolysis"/>
    <property type="evidence" value="ECO:0007669"/>
    <property type="project" value="UniProtKB-KW"/>
</dbReference>
<dbReference type="Pfam" id="PF05577">
    <property type="entry name" value="Peptidase_S28"/>
    <property type="match status" value="1"/>
</dbReference>